<dbReference type="RefSeq" id="XP_001582693.1">
    <property type="nucleotide sequence ID" value="XM_001582643.1"/>
</dbReference>
<comment type="similarity">
    <text evidence="1">Belongs to the PPP phosphatase family.</text>
</comment>
<dbReference type="PANTHER" id="PTHR11668:SF494">
    <property type="entry name" value="PROTEIN PHOSPHATASE, PUTATIVE-RELATED"/>
    <property type="match status" value="1"/>
</dbReference>
<dbReference type="GO" id="GO:0005737">
    <property type="term" value="C:cytoplasm"/>
    <property type="evidence" value="ECO:0000318"/>
    <property type="project" value="GO_Central"/>
</dbReference>
<dbReference type="InterPro" id="IPR050341">
    <property type="entry name" value="PP1_catalytic_subunit"/>
</dbReference>
<sequence length="345" mass="38631">MSETSVAENIINKYQRALNTRVFDPKLLPAFTFSTVDELCQEAVESNKKLPMLLRIDPNLVVVGDIHGNFADIHRIFRIFGQPPRTKFLFLGDYVDRGAYSFHCITLLLSLQICYPDRLFLLRGNHEFSLICNMYGFSSELNQIFGRSQANQIFMLFNEVFSWMPISALIGGVIFCVHGGLARNLEKVDHIDLIQRPILTFEQSPITSDLVWSDPGEISEPIGPGVRGHGVTFGPRAVAYFLAKNSLKMLIRAHQFTSKGVHSFAGNLGITVFSSSNYKPGLRNKCGVIVIEDTGELQFFCLGDDVESETTPRIMELDARMMGLQKSEKTTIGIPDSPMHNGGFR</sequence>
<dbReference type="PROSITE" id="PS00125">
    <property type="entry name" value="SER_THR_PHOSPHATASE"/>
    <property type="match status" value="1"/>
</dbReference>
<evidence type="ECO:0000313" key="3">
    <source>
        <dbReference type="EMBL" id="EAY21707.1"/>
    </source>
</evidence>
<protein>
    <recommendedName>
        <fullName evidence="1">Serine/threonine-protein phosphatase</fullName>
        <ecNumber evidence="1">3.1.3.16</ecNumber>
    </recommendedName>
</protein>
<dbReference type="Proteomes" id="UP000001542">
    <property type="component" value="Unassembled WGS sequence"/>
</dbReference>
<dbReference type="OrthoDB" id="10494181at2759"/>
<dbReference type="Gene3D" id="3.60.21.10">
    <property type="match status" value="1"/>
</dbReference>
<accession>A2DCT3</accession>
<feature type="domain" description="Serine/threonine specific protein phosphatases" evidence="2">
    <location>
        <begin position="122"/>
        <end position="127"/>
    </location>
</feature>
<dbReference type="SUPFAM" id="SSF56300">
    <property type="entry name" value="Metallo-dependent phosphatases"/>
    <property type="match status" value="1"/>
</dbReference>
<dbReference type="AlphaFoldDB" id="A2DCT3"/>
<name>A2DCT3_TRIV3</name>
<dbReference type="GO" id="GO:0005634">
    <property type="term" value="C:nucleus"/>
    <property type="evidence" value="ECO:0000318"/>
    <property type="project" value="GO_Central"/>
</dbReference>
<dbReference type="Pfam" id="PF00149">
    <property type="entry name" value="Metallophos"/>
    <property type="match status" value="1"/>
</dbReference>
<dbReference type="EMBL" id="DS113188">
    <property type="protein sequence ID" value="EAY21707.1"/>
    <property type="molecule type" value="Genomic_DNA"/>
</dbReference>
<keyword evidence="1" id="KW-0378">Hydrolase</keyword>
<dbReference type="InterPro" id="IPR029052">
    <property type="entry name" value="Metallo-depent_PP-like"/>
</dbReference>
<comment type="catalytic activity">
    <reaction evidence="1">
        <text>O-phospho-L-threonyl-[protein] + H2O = L-threonyl-[protein] + phosphate</text>
        <dbReference type="Rhea" id="RHEA:47004"/>
        <dbReference type="Rhea" id="RHEA-COMP:11060"/>
        <dbReference type="Rhea" id="RHEA-COMP:11605"/>
        <dbReference type="ChEBI" id="CHEBI:15377"/>
        <dbReference type="ChEBI" id="CHEBI:30013"/>
        <dbReference type="ChEBI" id="CHEBI:43474"/>
        <dbReference type="ChEBI" id="CHEBI:61977"/>
        <dbReference type="EC" id="3.1.3.16"/>
    </reaction>
</comment>
<reference evidence="3" key="2">
    <citation type="journal article" date="2007" name="Science">
        <title>Draft genome sequence of the sexually transmitted pathogen Trichomonas vaginalis.</title>
        <authorList>
            <person name="Carlton J.M."/>
            <person name="Hirt R.P."/>
            <person name="Silva J.C."/>
            <person name="Delcher A.L."/>
            <person name="Schatz M."/>
            <person name="Zhao Q."/>
            <person name="Wortman J.R."/>
            <person name="Bidwell S.L."/>
            <person name="Alsmark U.C.M."/>
            <person name="Besteiro S."/>
            <person name="Sicheritz-Ponten T."/>
            <person name="Noel C.J."/>
            <person name="Dacks J.B."/>
            <person name="Foster P.G."/>
            <person name="Simillion C."/>
            <person name="Van de Peer Y."/>
            <person name="Miranda-Saavedra D."/>
            <person name="Barton G.J."/>
            <person name="Westrop G.D."/>
            <person name="Mueller S."/>
            <person name="Dessi D."/>
            <person name="Fiori P.L."/>
            <person name="Ren Q."/>
            <person name="Paulsen I."/>
            <person name="Zhang H."/>
            <person name="Bastida-Corcuera F.D."/>
            <person name="Simoes-Barbosa A."/>
            <person name="Brown M.T."/>
            <person name="Hayes R.D."/>
            <person name="Mukherjee M."/>
            <person name="Okumura C.Y."/>
            <person name="Schneider R."/>
            <person name="Smith A.J."/>
            <person name="Vanacova S."/>
            <person name="Villalvazo M."/>
            <person name="Haas B.J."/>
            <person name="Pertea M."/>
            <person name="Feldblyum T.V."/>
            <person name="Utterback T.R."/>
            <person name="Shu C.L."/>
            <person name="Osoegawa K."/>
            <person name="de Jong P.J."/>
            <person name="Hrdy I."/>
            <person name="Horvathova L."/>
            <person name="Zubacova Z."/>
            <person name="Dolezal P."/>
            <person name="Malik S.B."/>
            <person name="Logsdon J.M. Jr."/>
            <person name="Henze K."/>
            <person name="Gupta A."/>
            <person name="Wang C.C."/>
            <person name="Dunne R.L."/>
            <person name="Upcroft J.A."/>
            <person name="Upcroft P."/>
            <person name="White O."/>
            <person name="Salzberg S.L."/>
            <person name="Tang P."/>
            <person name="Chiu C.-H."/>
            <person name="Lee Y.-S."/>
            <person name="Embley T.M."/>
            <person name="Coombs G.H."/>
            <person name="Mottram J.C."/>
            <person name="Tachezy J."/>
            <person name="Fraser-Liggett C.M."/>
            <person name="Johnson P.J."/>
        </authorList>
    </citation>
    <scope>NUCLEOTIDE SEQUENCE [LARGE SCALE GENOMIC DNA]</scope>
    <source>
        <strain evidence="3">G3</strain>
    </source>
</reference>
<dbReference type="KEGG" id="tva:5467257"/>
<dbReference type="PANTHER" id="PTHR11668">
    <property type="entry name" value="SERINE/THREONINE PROTEIN PHOSPHATASE"/>
    <property type="match status" value="1"/>
</dbReference>
<keyword evidence="4" id="KW-1185">Reference proteome</keyword>
<dbReference type="GO" id="GO:0004722">
    <property type="term" value="F:protein serine/threonine phosphatase activity"/>
    <property type="evidence" value="ECO:0000318"/>
    <property type="project" value="GO_Central"/>
</dbReference>
<gene>
    <name evidence="3" type="ORF">TVAG_237330</name>
</gene>
<dbReference type="InterPro" id="IPR004843">
    <property type="entry name" value="Calcineurin-like_PHP"/>
</dbReference>
<dbReference type="STRING" id="5722.A2DCT3"/>
<organism evidence="3 4">
    <name type="scientific">Trichomonas vaginalis (strain ATCC PRA-98 / G3)</name>
    <dbReference type="NCBI Taxonomy" id="412133"/>
    <lineage>
        <taxon>Eukaryota</taxon>
        <taxon>Metamonada</taxon>
        <taxon>Parabasalia</taxon>
        <taxon>Trichomonadida</taxon>
        <taxon>Trichomonadidae</taxon>
        <taxon>Trichomonas</taxon>
    </lineage>
</organism>
<evidence type="ECO:0000259" key="2">
    <source>
        <dbReference type="PROSITE" id="PS00125"/>
    </source>
</evidence>
<reference evidence="3" key="1">
    <citation type="submission" date="2006-10" db="EMBL/GenBank/DDBJ databases">
        <authorList>
            <person name="Amadeo P."/>
            <person name="Zhao Q."/>
            <person name="Wortman J."/>
            <person name="Fraser-Liggett C."/>
            <person name="Carlton J."/>
        </authorList>
    </citation>
    <scope>NUCLEOTIDE SEQUENCE</scope>
    <source>
        <strain evidence="3">G3</strain>
    </source>
</reference>
<dbReference type="VEuPathDB" id="TrichDB:TVAGG3_0606940"/>
<dbReference type="SMR" id="A2DCT3"/>
<dbReference type="CDD" id="cd00144">
    <property type="entry name" value="MPP_PPP_family"/>
    <property type="match status" value="1"/>
</dbReference>
<dbReference type="PRINTS" id="PR00114">
    <property type="entry name" value="STPHPHTASE"/>
</dbReference>
<dbReference type="VEuPathDB" id="TrichDB:TVAG_237330"/>
<evidence type="ECO:0000313" key="4">
    <source>
        <dbReference type="Proteomes" id="UP000001542"/>
    </source>
</evidence>
<dbReference type="eggNOG" id="KOG0374">
    <property type="taxonomic scope" value="Eukaryota"/>
</dbReference>
<dbReference type="EC" id="3.1.3.16" evidence="1"/>
<proteinExistence type="inferred from homology"/>
<dbReference type="InParanoid" id="A2DCT3"/>
<dbReference type="SMART" id="SM00156">
    <property type="entry name" value="PP2Ac"/>
    <property type="match status" value="1"/>
</dbReference>
<evidence type="ECO:0000256" key="1">
    <source>
        <dbReference type="RuleBase" id="RU004273"/>
    </source>
</evidence>
<dbReference type="InterPro" id="IPR006186">
    <property type="entry name" value="Ser/Thr-sp_prot-phosphatase"/>
</dbReference>